<organism evidence="1 2">
    <name type="scientific">Wuchereria bancrofti</name>
    <dbReference type="NCBI Taxonomy" id="6293"/>
    <lineage>
        <taxon>Eukaryota</taxon>
        <taxon>Metazoa</taxon>
        <taxon>Ecdysozoa</taxon>
        <taxon>Nematoda</taxon>
        <taxon>Chromadorea</taxon>
        <taxon>Rhabditida</taxon>
        <taxon>Spirurina</taxon>
        <taxon>Spiruromorpha</taxon>
        <taxon>Filarioidea</taxon>
        <taxon>Onchocercidae</taxon>
        <taxon>Wuchereria</taxon>
    </lineage>
</organism>
<reference evidence="1" key="1">
    <citation type="submission" date="2015-03" db="EMBL/GenBank/DDBJ databases">
        <title>Wuchereria bancrofti Genome Sequencing Papua New Guinea Strain.</title>
        <authorList>
            <person name="Small S.T."/>
            <person name="Serre D."/>
            <person name="Zimmerman P.A."/>
        </authorList>
    </citation>
    <scope>NUCLEOTIDE SEQUENCE [LARGE SCALE GENOMIC DNA]</scope>
    <source>
        <strain evidence="1">pt0022</strain>
    </source>
</reference>
<dbReference type="Proteomes" id="UP000093561">
    <property type="component" value="Unassembled WGS sequence"/>
</dbReference>
<sequence>MLKSAFANHDKFNLSGNGQIIVGGCMSNDITGNPLGKCEKTIKFNEQNHVTIDIIGNITAKNEKIKLIKY</sequence>
<name>A0AAF5RSZ2_WUCBA</name>
<accession>A0AAF5RSZ2</accession>
<dbReference type="AlphaFoldDB" id="A0AAF5RSZ2"/>
<dbReference type="PROSITE" id="PS51257">
    <property type="entry name" value="PROKAR_LIPOPROTEIN"/>
    <property type="match status" value="1"/>
</dbReference>
<evidence type="ECO:0000313" key="2">
    <source>
        <dbReference type="WBParaSite" id="mrna-Wban_00168"/>
    </source>
</evidence>
<reference evidence="2" key="3">
    <citation type="submission" date="2024-02" db="UniProtKB">
        <authorList>
            <consortium name="WormBaseParasite"/>
        </authorList>
    </citation>
    <scope>IDENTIFICATION</scope>
    <source>
        <strain evidence="2">pt0022</strain>
    </source>
</reference>
<evidence type="ECO:0000313" key="1">
    <source>
        <dbReference type="Proteomes" id="UP000093561"/>
    </source>
</evidence>
<dbReference type="WBParaSite" id="mrna-Wban_00168">
    <property type="protein sequence ID" value="mrna-Wban_00168"/>
    <property type="gene ID" value="Wban_00168"/>
</dbReference>
<protein>
    <submittedName>
        <fullName evidence="2">Uncharacterized protein</fullName>
    </submittedName>
</protein>
<proteinExistence type="predicted"/>
<reference evidence="1" key="2">
    <citation type="journal article" date="2016" name="Mol. Ecol.">
        <title>Population genomics of the filarial nematode parasite Wuchereria bancrofti from mosquitoes.</title>
        <authorList>
            <person name="Small S.T."/>
            <person name="Reimer L.J."/>
            <person name="Tisch D.J."/>
            <person name="King C.L."/>
            <person name="Christensen B.M."/>
            <person name="Siba P.M."/>
            <person name="Kazura J.W."/>
            <person name="Serre D."/>
            <person name="Zimmerman P.A."/>
        </authorList>
    </citation>
    <scope>NUCLEOTIDE SEQUENCE</scope>
    <source>
        <strain evidence="1">pt0022</strain>
    </source>
</reference>